<feature type="compositionally biased region" description="Low complexity" evidence="1">
    <location>
        <begin position="45"/>
        <end position="61"/>
    </location>
</feature>
<proteinExistence type="predicted"/>
<organism evidence="2 3">
    <name type="scientific">Gulo gulo</name>
    <name type="common">Wolverine</name>
    <name type="synonym">Gluton</name>
    <dbReference type="NCBI Taxonomy" id="48420"/>
    <lineage>
        <taxon>Eukaryota</taxon>
        <taxon>Metazoa</taxon>
        <taxon>Chordata</taxon>
        <taxon>Craniata</taxon>
        <taxon>Vertebrata</taxon>
        <taxon>Euteleostomi</taxon>
        <taxon>Mammalia</taxon>
        <taxon>Eutheria</taxon>
        <taxon>Laurasiatheria</taxon>
        <taxon>Carnivora</taxon>
        <taxon>Caniformia</taxon>
        <taxon>Musteloidea</taxon>
        <taxon>Mustelidae</taxon>
        <taxon>Guloninae</taxon>
        <taxon>Gulo</taxon>
    </lineage>
</organism>
<accession>A0A9X9M6J9</accession>
<feature type="non-terminal residue" evidence="2">
    <location>
        <position position="107"/>
    </location>
</feature>
<gene>
    <name evidence="2" type="ORF">BN2614_LOCUS1</name>
</gene>
<evidence type="ECO:0000313" key="2">
    <source>
        <dbReference type="EMBL" id="VCX37961.1"/>
    </source>
</evidence>
<feature type="region of interest" description="Disordered" evidence="1">
    <location>
        <begin position="44"/>
        <end position="63"/>
    </location>
</feature>
<comment type="caution">
    <text evidence="2">The sequence shown here is derived from an EMBL/GenBank/DDBJ whole genome shotgun (WGS) entry which is preliminary data.</text>
</comment>
<sequence>RRGAGVEARAAAHLLPAQPAGGPLARGVARARGGQMKVAPGLAVRRPQAAGRRRGQAGTRAAPRRRVVRPAGVFHGRRQLVTPHSLRRACVPGEKGIQPIRKISLGS</sequence>
<dbReference type="EMBL" id="CYRY02043518">
    <property type="protein sequence ID" value="VCX37961.1"/>
    <property type="molecule type" value="Genomic_DNA"/>
</dbReference>
<name>A0A9X9M6J9_GULGU</name>
<reference evidence="2 3" key="1">
    <citation type="submission" date="2018-10" db="EMBL/GenBank/DDBJ databases">
        <authorList>
            <person name="Ekblom R."/>
            <person name="Jareborg N."/>
        </authorList>
    </citation>
    <scope>NUCLEOTIDE SEQUENCE [LARGE SCALE GENOMIC DNA]</scope>
    <source>
        <tissue evidence="2">Muscle</tissue>
    </source>
</reference>
<protein>
    <submittedName>
        <fullName evidence="2">Uncharacterized protein</fullName>
    </submittedName>
</protein>
<evidence type="ECO:0000313" key="3">
    <source>
        <dbReference type="Proteomes" id="UP000269945"/>
    </source>
</evidence>
<dbReference type="AlphaFoldDB" id="A0A9X9M6J9"/>
<dbReference type="Proteomes" id="UP000269945">
    <property type="component" value="Unassembled WGS sequence"/>
</dbReference>
<keyword evidence="3" id="KW-1185">Reference proteome</keyword>
<evidence type="ECO:0000256" key="1">
    <source>
        <dbReference type="SAM" id="MobiDB-lite"/>
    </source>
</evidence>